<protein>
    <submittedName>
        <fullName evidence="2">Uncharacterized protein</fullName>
    </submittedName>
</protein>
<comment type="caution">
    <text evidence="2">The sequence shown here is derived from an EMBL/GenBank/DDBJ whole genome shotgun (WGS) entry which is preliminary data.</text>
</comment>
<dbReference type="Proteomes" id="UP000626109">
    <property type="component" value="Unassembled WGS sequence"/>
</dbReference>
<evidence type="ECO:0000313" key="3">
    <source>
        <dbReference type="Proteomes" id="UP000626109"/>
    </source>
</evidence>
<proteinExistence type="predicted"/>
<feature type="region of interest" description="Disordered" evidence="1">
    <location>
        <begin position="82"/>
        <end position="105"/>
    </location>
</feature>
<reference evidence="2" key="1">
    <citation type="submission" date="2021-02" db="EMBL/GenBank/DDBJ databases">
        <authorList>
            <person name="Dougan E. K."/>
            <person name="Rhodes N."/>
            <person name="Thang M."/>
            <person name="Chan C."/>
        </authorList>
    </citation>
    <scope>NUCLEOTIDE SEQUENCE</scope>
</reference>
<dbReference type="EMBL" id="CAJNNW010018355">
    <property type="protein sequence ID" value="CAE8662765.1"/>
    <property type="molecule type" value="Genomic_DNA"/>
</dbReference>
<evidence type="ECO:0000256" key="1">
    <source>
        <dbReference type="SAM" id="MobiDB-lite"/>
    </source>
</evidence>
<dbReference type="AlphaFoldDB" id="A0A813J241"/>
<accession>A0A813J241</accession>
<organism evidence="2 3">
    <name type="scientific">Polarella glacialis</name>
    <name type="common">Dinoflagellate</name>
    <dbReference type="NCBI Taxonomy" id="89957"/>
    <lineage>
        <taxon>Eukaryota</taxon>
        <taxon>Sar</taxon>
        <taxon>Alveolata</taxon>
        <taxon>Dinophyceae</taxon>
        <taxon>Suessiales</taxon>
        <taxon>Suessiaceae</taxon>
        <taxon>Polarella</taxon>
    </lineage>
</organism>
<name>A0A813J241_POLGL</name>
<evidence type="ECO:0000313" key="2">
    <source>
        <dbReference type="EMBL" id="CAE8662765.1"/>
    </source>
</evidence>
<sequence length="124" mass="13806">MELSMLGPAGLGRLGKGFELPVLELQGPFREKKDRGLKWDGCPRYCMAGHQQVFHGQRIKKDGFAAGILVVAFVRRRLRSRAGRRVPRRSTAEAEAGPRRMVAPAWDLGRKPMSAESCVSSLHH</sequence>
<gene>
    <name evidence="2" type="ORF">PGLA2088_LOCUS15011</name>
</gene>